<gene>
    <name evidence="3" type="ORF">HMPREF0765_4156</name>
</gene>
<organism evidence="3 4">
    <name type="scientific">Sphingobacterium spiritivorum ATCC 33300</name>
    <dbReference type="NCBI Taxonomy" id="525372"/>
    <lineage>
        <taxon>Bacteria</taxon>
        <taxon>Pseudomonadati</taxon>
        <taxon>Bacteroidota</taxon>
        <taxon>Sphingobacteriia</taxon>
        <taxon>Sphingobacteriales</taxon>
        <taxon>Sphingobacteriaceae</taxon>
        <taxon>Sphingobacterium</taxon>
    </lineage>
</organism>
<protein>
    <recommendedName>
        <fullName evidence="2">Phage tail tape measure protein domain-containing protein</fullName>
    </recommendedName>
</protein>
<proteinExistence type="predicted"/>
<keyword evidence="1" id="KW-0175">Coiled coil</keyword>
<dbReference type="Gene3D" id="1.10.287.950">
    <property type="entry name" value="Methyl-accepting chemotaxis protein"/>
    <property type="match status" value="1"/>
</dbReference>
<dbReference type="RefSeq" id="WP_003003575.1">
    <property type="nucleotide sequence ID" value="NZ_GG668630.1"/>
</dbReference>
<dbReference type="HOGENOM" id="CLU_690597_0_0_10"/>
<evidence type="ECO:0000259" key="2">
    <source>
        <dbReference type="Pfam" id="PF10145"/>
    </source>
</evidence>
<evidence type="ECO:0000256" key="1">
    <source>
        <dbReference type="SAM" id="Coils"/>
    </source>
</evidence>
<feature type="domain" description="Phage tail tape measure protein" evidence="2">
    <location>
        <begin position="169"/>
        <end position="335"/>
    </location>
</feature>
<comment type="caution">
    <text evidence="3">The sequence shown here is derived from an EMBL/GenBank/DDBJ whole genome shotgun (WGS) entry which is preliminary data.</text>
</comment>
<dbReference type="Pfam" id="PF10145">
    <property type="entry name" value="PhageMin_Tail"/>
    <property type="match status" value="1"/>
</dbReference>
<evidence type="ECO:0000313" key="4">
    <source>
        <dbReference type="Proteomes" id="UP000006241"/>
    </source>
</evidence>
<dbReference type="Proteomes" id="UP000006241">
    <property type="component" value="Unassembled WGS sequence"/>
</dbReference>
<reference evidence="3 4" key="1">
    <citation type="submission" date="2009-01" db="EMBL/GenBank/DDBJ databases">
        <authorList>
            <person name="Qin X."/>
            <person name="Bachman B."/>
            <person name="Battles P."/>
            <person name="Bell A."/>
            <person name="Bess C."/>
            <person name="Bickham C."/>
            <person name="Chaboub L."/>
            <person name="Chen D."/>
            <person name="Coyle M."/>
            <person name="Deiros D.R."/>
            <person name="Dinh H."/>
            <person name="Forbes L."/>
            <person name="Fowler G."/>
            <person name="Francisco L."/>
            <person name="Fu Q."/>
            <person name="Gubbala S."/>
            <person name="Hale W."/>
            <person name="Han Y."/>
            <person name="Hemphill L."/>
            <person name="Highlander S.K."/>
            <person name="Hirani K."/>
            <person name="Hogues M."/>
            <person name="Jackson L."/>
            <person name="Jakkamsetti A."/>
            <person name="Javaid M."/>
            <person name="Jiang H."/>
            <person name="Korchina V."/>
            <person name="Kovar C."/>
            <person name="Lara F."/>
            <person name="Lee S."/>
            <person name="Mata R."/>
            <person name="Mathew T."/>
            <person name="Moen C."/>
            <person name="Morales K."/>
            <person name="Munidasa M."/>
            <person name="Nazareth L."/>
            <person name="Ngo R."/>
            <person name="Nguyen L."/>
            <person name="Okwuonu G."/>
            <person name="Ongeri F."/>
            <person name="Patil S."/>
            <person name="Petrosino J."/>
            <person name="Pham C."/>
            <person name="Pham P."/>
            <person name="Pu L.-L."/>
            <person name="Puazo M."/>
            <person name="Raj R."/>
            <person name="Reid J."/>
            <person name="Rouhana J."/>
            <person name="Saada N."/>
            <person name="Shang Y."/>
            <person name="Simmons D."/>
            <person name="Thornton R."/>
            <person name="Warren J."/>
            <person name="Weissenberger G."/>
            <person name="Zhang J."/>
            <person name="Zhang L."/>
            <person name="Zhou C."/>
            <person name="Zhu D."/>
            <person name="Muzny D."/>
            <person name="Worley K."/>
            <person name="Gibbs R."/>
        </authorList>
    </citation>
    <scope>NUCLEOTIDE SEQUENCE [LARGE SCALE GENOMIC DNA]</scope>
    <source>
        <strain evidence="3 4">ATCC 33300</strain>
    </source>
</reference>
<evidence type="ECO:0000313" key="3">
    <source>
        <dbReference type="EMBL" id="EEI90205.1"/>
    </source>
</evidence>
<name>C2G3K0_SPHSI</name>
<dbReference type="EMBL" id="ACHB01000092">
    <property type="protein sequence ID" value="EEI90205.1"/>
    <property type="molecule type" value="Genomic_DNA"/>
</dbReference>
<feature type="coiled-coil region" evidence="1">
    <location>
        <begin position="45"/>
        <end position="130"/>
    </location>
</feature>
<dbReference type="AlphaFoldDB" id="C2G3K0"/>
<sequence length="399" mass="43374">MASIDLKWILELGDKVNAPIKNMIKGFDSVSNSVDKLSQSVKFTASEAREALENTKTHFRDLKDKIKENEEELKGLEKAYKNALPGKDKAEALEAWEAQKAKVKNLRTELKDTKDDLNTINGRLDEIKNNADQWTAVAEGINQTMKFVTNGLDFSVEIRNLTVEVQRMTNLSGKSLDDFVAKSREIGKVYGEDATKVAKTANAMTKQMGGSYEENLKLIEEGYKRGANINGNYLDQLNEYGPQFKKFGIDGATAIALIAKAGKDGIYDDKALSSLSVAGNSITEMGTAQMEALAGIGITQKDLAGKTTIEALQIISKGMEGMNAGAKQLLVADIFKDVGQDAGFSFVEGLANGIPKMEDFPAVEQAGSGFISFWTNVSTKAGQMLGDIGIYAQQMTSVF</sequence>
<accession>C2G3K0</accession>
<dbReference type="InterPro" id="IPR010090">
    <property type="entry name" value="Phage_tape_meas"/>
</dbReference>